<dbReference type="AlphaFoldDB" id="A0AAW0JU38"/>
<gene>
    <name evidence="2" type="ORF">CFP56_028384</name>
</gene>
<dbReference type="Proteomes" id="UP000237347">
    <property type="component" value="Unassembled WGS sequence"/>
</dbReference>
<keyword evidence="3" id="KW-1185">Reference proteome</keyword>
<dbReference type="EMBL" id="PKMF04000465">
    <property type="protein sequence ID" value="KAK7830250.1"/>
    <property type="molecule type" value="Genomic_DNA"/>
</dbReference>
<evidence type="ECO:0000256" key="1">
    <source>
        <dbReference type="SAM" id="MobiDB-lite"/>
    </source>
</evidence>
<proteinExistence type="predicted"/>
<name>A0AAW0JU38_QUESU</name>
<organism evidence="2 3">
    <name type="scientific">Quercus suber</name>
    <name type="common">Cork oak</name>
    <dbReference type="NCBI Taxonomy" id="58331"/>
    <lineage>
        <taxon>Eukaryota</taxon>
        <taxon>Viridiplantae</taxon>
        <taxon>Streptophyta</taxon>
        <taxon>Embryophyta</taxon>
        <taxon>Tracheophyta</taxon>
        <taxon>Spermatophyta</taxon>
        <taxon>Magnoliopsida</taxon>
        <taxon>eudicotyledons</taxon>
        <taxon>Gunneridae</taxon>
        <taxon>Pentapetalae</taxon>
        <taxon>rosids</taxon>
        <taxon>fabids</taxon>
        <taxon>Fagales</taxon>
        <taxon>Fagaceae</taxon>
        <taxon>Quercus</taxon>
    </lineage>
</organism>
<evidence type="ECO:0000313" key="3">
    <source>
        <dbReference type="Proteomes" id="UP000237347"/>
    </source>
</evidence>
<accession>A0AAW0JU38</accession>
<protein>
    <submittedName>
        <fullName evidence="2">Uncharacterized protein</fullName>
    </submittedName>
</protein>
<sequence>MKRCLSLPREAMKRRKAMSKQRKKQRKREAKKSKSFIKQFCYHQRDRPCTHNRVGLKFPTAKFYHNYLIGILALFKKGSARHIKVKIYYMITRTPIFGIYIPIWISLAGVAEDDSIHPSETELAFTVHQA</sequence>
<reference evidence="2 3" key="1">
    <citation type="journal article" date="2018" name="Sci. Data">
        <title>The draft genome sequence of cork oak.</title>
        <authorList>
            <person name="Ramos A.M."/>
            <person name="Usie A."/>
            <person name="Barbosa P."/>
            <person name="Barros P.M."/>
            <person name="Capote T."/>
            <person name="Chaves I."/>
            <person name="Simoes F."/>
            <person name="Abreu I."/>
            <person name="Carrasquinho I."/>
            <person name="Faro C."/>
            <person name="Guimaraes J.B."/>
            <person name="Mendonca D."/>
            <person name="Nobrega F."/>
            <person name="Rodrigues L."/>
            <person name="Saibo N.J.M."/>
            <person name="Varela M.C."/>
            <person name="Egas C."/>
            <person name="Matos J."/>
            <person name="Miguel C.M."/>
            <person name="Oliveira M.M."/>
            <person name="Ricardo C.P."/>
            <person name="Goncalves S."/>
        </authorList>
    </citation>
    <scope>NUCLEOTIDE SEQUENCE [LARGE SCALE GENOMIC DNA]</scope>
    <source>
        <strain evidence="3">cv. HL8</strain>
    </source>
</reference>
<evidence type="ECO:0000313" key="2">
    <source>
        <dbReference type="EMBL" id="KAK7830250.1"/>
    </source>
</evidence>
<feature type="region of interest" description="Disordered" evidence="1">
    <location>
        <begin position="13"/>
        <end position="35"/>
    </location>
</feature>
<comment type="caution">
    <text evidence="2">The sequence shown here is derived from an EMBL/GenBank/DDBJ whole genome shotgun (WGS) entry which is preliminary data.</text>
</comment>